<reference evidence="3" key="1">
    <citation type="submission" date="2017-01" db="EMBL/GenBank/DDBJ databases">
        <title>Komagataeibacter sp. MSKU9 whole genome sequencing project.</title>
        <authorList>
            <person name="Matsutani M."/>
            <person name="Naloka K."/>
            <person name="Theeragool G."/>
            <person name="Yakushi T."/>
            <person name="Matsushita K."/>
        </authorList>
    </citation>
    <scope>NUCLEOTIDE SEQUENCE [LARGE SCALE GENOMIC DNA]</scope>
    <source>
        <strain evidence="3">MSKU9</strain>
    </source>
</reference>
<organism evidence="2 3">
    <name type="scientific">Komagataeibacter diospyri</name>
    <dbReference type="NCBI Taxonomy" id="1932662"/>
    <lineage>
        <taxon>Bacteria</taxon>
        <taxon>Pseudomonadati</taxon>
        <taxon>Pseudomonadota</taxon>
        <taxon>Alphaproteobacteria</taxon>
        <taxon>Acetobacterales</taxon>
        <taxon>Acetobacteraceae</taxon>
        <taxon>Komagataeibacter</taxon>
    </lineage>
</organism>
<evidence type="ECO:0000313" key="2">
    <source>
        <dbReference type="EMBL" id="GCE82952.1"/>
    </source>
</evidence>
<name>A0A4V0WMA1_9PROT</name>
<keyword evidence="2" id="KW-0808">Transferase</keyword>
<protein>
    <submittedName>
        <fullName evidence="2">Glycosyl transferase</fullName>
    </submittedName>
</protein>
<accession>A0A4V0WMA1</accession>
<comment type="caution">
    <text evidence="2">The sequence shown here is derived from an EMBL/GenBank/DDBJ whole genome shotgun (WGS) entry which is preliminary data.</text>
</comment>
<dbReference type="Pfam" id="PF00534">
    <property type="entry name" value="Glycos_transf_1"/>
    <property type="match status" value="1"/>
</dbReference>
<dbReference type="Proteomes" id="UP000315095">
    <property type="component" value="Unassembled WGS sequence"/>
</dbReference>
<dbReference type="OrthoDB" id="529131at2"/>
<dbReference type="GO" id="GO:0016757">
    <property type="term" value="F:glycosyltransferase activity"/>
    <property type="evidence" value="ECO:0007669"/>
    <property type="project" value="InterPro"/>
</dbReference>
<keyword evidence="3" id="KW-1185">Reference proteome</keyword>
<dbReference type="EMBL" id="BDLU01000029">
    <property type="protein sequence ID" value="GCE82952.1"/>
    <property type="molecule type" value="Genomic_DNA"/>
</dbReference>
<dbReference type="Gene3D" id="3.40.50.2000">
    <property type="entry name" value="Glycogen Phosphorylase B"/>
    <property type="match status" value="2"/>
</dbReference>
<dbReference type="RefSeq" id="WP_141260333.1">
    <property type="nucleotide sequence ID" value="NZ_BDLU01000029.1"/>
</dbReference>
<dbReference type="SUPFAM" id="SSF53756">
    <property type="entry name" value="UDP-Glycosyltransferase/glycogen phosphorylase"/>
    <property type="match status" value="1"/>
</dbReference>
<dbReference type="CDD" id="cd03801">
    <property type="entry name" value="GT4_PimA-like"/>
    <property type="match status" value="1"/>
</dbReference>
<proteinExistence type="predicted"/>
<dbReference type="PANTHER" id="PTHR12526">
    <property type="entry name" value="GLYCOSYLTRANSFERASE"/>
    <property type="match status" value="1"/>
</dbReference>
<feature type="domain" description="Glycosyl transferase family 1" evidence="1">
    <location>
        <begin position="176"/>
        <end position="334"/>
    </location>
</feature>
<dbReference type="InterPro" id="IPR001296">
    <property type="entry name" value="Glyco_trans_1"/>
</dbReference>
<dbReference type="AlphaFoldDB" id="A0A4V0WMA1"/>
<evidence type="ECO:0000313" key="3">
    <source>
        <dbReference type="Proteomes" id="UP000315095"/>
    </source>
</evidence>
<sequence>MRIAYVINTFEGGGAALPIPDIAGVFRQCGHDVHVAALCRRNGRAMPGLRRAGLEPMVLAADGAPISRQVASLDTWVRHVRPTHIWTSLTRATLLGQMVGAWRRIPVVSWQHNAFLLPANLALLRLMKDRSRIWVGDSAHVTALTRKRLALPDSRVLCWPIFRAWSDVAPASAWRPGEEVRIGSLGRLHAGKGYDVLCRALVQLRDVPGLPPYRVTIGGEGAEHARLQAFCQRHRLNNVRFVGYVEDTAAFLRQCHLYVQPSFYEGFCIAAHEAMNMGLPVMGSNVGEMGRSIVEGVTGWKLPPRQPDVLARRLDAILRQPWHLAGMGQAAREWVMRSFNAQAFNRAGSAIMQRMAG</sequence>
<gene>
    <name evidence="2" type="ORF">MSKU9_1093</name>
</gene>
<evidence type="ECO:0000259" key="1">
    <source>
        <dbReference type="Pfam" id="PF00534"/>
    </source>
</evidence>